<evidence type="ECO:0000256" key="2">
    <source>
        <dbReference type="ARBA" id="ARBA00022801"/>
    </source>
</evidence>
<dbReference type="CDD" id="cd04688">
    <property type="entry name" value="NUDIX_Hydrolase"/>
    <property type="match status" value="1"/>
</dbReference>
<evidence type="ECO:0000313" key="4">
    <source>
        <dbReference type="EMBL" id="PQD94504.1"/>
    </source>
</evidence>
<evidence type="ECO:0000256" key="1">
    <source>
        <dbReference type="ARBA" id="ARBA00001946"/>
    </source>
</evidence>
<name>A0A2S7MXH0_9BACI</name>
<comment type="cofactor">
    <cofactor evidence="1">
        <name>Mg(2+)</name>
        <dbReference type="ChEBI" id="CHEBI:18420"/>
    </cofactor>
</comment>
<feature type="domain" description="Nudix hydrolase" evidence="3">
    <location>
        <begin position="4"/>
        <end position="144"/>
    </location>
</feature>
<dbReference type="SUPFAM" id="SSF55811">
    <property type="entry name" value="Nudix"/>
    <property type="match status" value="1"/>
</dbReference>
<dbReference type="Proteomes" id="UP000239663">
    <property type="component" value="Unassembled WGS sequence"/>
</dbReference>
<dbReference type="OrthoDB" id="9804442at2"/>
<evidence type="ECO:0000259" key="3">
    <source>
        <dbReference type="PROSITE" id="PS51462"/>
    </source>
</evidence>
<dbReference type="Pfam" id="PF00293">
    <property type="entry name" value="NUDIX"/>
    <property type="match status" value="1"/>
</dbReference>
<dbReference type="AlphaFoldDB" id="A0A2S7MXH0"/>
<protein>
    <submittedName>
        <fullName evidence="4">NUDIX hydrolase</fullName>
    </submittedName>
</protein>
<dbReference type="EMBL" id="PKOZ01000009">
    <property type="protein sequence ID" value="PQD94504.1"/>
    <property type="molecule type" value="Genomic_DNA"/>
</dbReference>
<reference evidence="4 5" key="1">
    <citation type="submission" date="2017-12" db="EMBL/GenBank/DDBJ databases">
        <title>Taxonomic description and draft genome of Pradoshia cofamensis Gen. nov., sp. nov., a thermotolerant bacillale isolated from anterior gut of earthworm Eisenia fetida.</title>
        <authorList>
            <person name="Saha T."/>
            <person name="Chakraborty R."/>
        </authorList>
    </citation>
    <scope>NUCLEOTIDE SEQUENCE [LARGE SCALE GENOMIC DNA]</scope>
    <source>
        <strain evidence="4 5">EAG3</strain>
    </source>
</reference>
<evidence type="ECO:0000313" key="5">
    <source>
        <dbReference type="Proteomes" id="UP000239663"/>
    </source>
</evidence>
<keyword evidence="5" id="KW-1185">Reference proteome</keyword>
<dbReference type="RefSeq" id="WP_104850142.1">
    <property type="nucleotide sequence ID" value="NZ_PKOZ01000009.1"/>
</dbReference>
<dbReference type="InterPro" id="IPR000086">
    <property type="entry name" value="NUDIX_hydrolase_dom"/>
</dbReference>
<sequence>MDTTFHTDKGVFNYRTAAVWTHNEHILLHRQAEDSYWALPGGRVRLAEDSKTSLIREMKEELGVDVSIDRLLWFTENFFDYRGTPFHEIGLYYSISSALMPNGFTKDPFYGLEGERLVYQWVAFEELSAKVVYPTFLKEGIFHIPQSTEHIIIHR</sequence>
<organism evidence="4 5">
    <name type="scientific">Pradoshia eiseniae</name>
    <dbReference type="NCBI Taxonomy" id="2064768"/>
    <lineage>
        <taxon>Bacteria</taxon>
        <taxon>Bacillati</taxon>
        <taxon>Bacillota</taxon>
        <taxon>Bacilli</taxon>
        <taxon>Bacillales</taxon>
        <taxon>Bacillaceae</taxon>
        <taxon>Pradoshia</taxon>
    </lineage>
</organism>
<keyword evidence="2 4" id="KW-0378">Hydrolase</keyword>
<dbReference type="PANTHER" id="PTHR43046">
    <property type="entry name" value="GDP-MANNOSE MANNOSYL HYDROLASE"/>
    <property type="match status" value="1"/>
</dbReference>
<dbReference type="GO" id="GO:0016787">
    <property type="term" value="F:hydrolase activity"/>
    <property type="evidence" value="ECO:0007669"/>
    <property type="project" value="UniProtKB-KW"/>
</dbReference>
<proteinExistence type="predicted"/>
<dbReference type="PROSITE" id="PS51462">
    <property type="entry name" value="NUDIX"/>
    <property type="match status" value="1"/>
</dbReference>
<dbReference type="PANTHER" id="PTHR43046:SF14">
    <property type="entry name" value="MUTT_NUDIX FAMILY PROTEIN"/>
    <property type="match status" value="1"/>
</dbReference>
<accession>A0A2S7MXH0</accession>
<comment type="caution">
    <text evidence="4">The sequence shown here is derived from an EMBL/GenBank/DDBJ whole genome shotgun (WGS) entry which is preliminary data.</text>
</comment>
<gene>
    <name evidence="4" type="ORF">CYL18_13925</name>
</gene>
<dbReference type="Gene3D" id="3.90.79.10">
    <property type="entry name" value="Nucleoside Triphosphate Pyrophosphohydrolase"/>
    <property type="match status" value="1"/>
</dbReference>
<dbReference type="InterPro" id="IPR015797">
    <property type="entry name" value="NUDIX_hydrolase-like_dom_sf"/>
</dbReference>